<dbReference type="SUPFAM" id="SSF52833">
    <property type="entry name" value="Thioredoxin-like"/>
    <property type="match status" value="1"/>
</dbReference>
<keyword evidence="1" id="KW-0732">Signal</keyword>
<evidence type="ECO:0000256" key="1">
    <source>
        <dbReference type="SAM" id="SignalP"/>
    </source>
</evidence>
<protein>
    <recommendedName>
        <fullName evidence="2">Thioredoxin domain-containing protein</fullName>
    </recommendedName>
</protein>
<organism evidence="3 4">
    <name type="scientific">Cymbomonas tetramitiformis</name>
    <dbReference type="NCBI Taxonomy" id="36881"/>
    <lineage>
        <taxon>Eukaryota</taxon>
        <taxon>Viridiplantae</taxon>
        <taxon>Chlorophyta</taxon>
        <taxon>Pyramimonadophyceae</taxon>
        <taxon>Pyramimonadales</taxon>
        <taxon>Pyramimonadaceae</taxon>
        <taxon>Cymbomonas</taxon>
    </lineage>
</organism>
<accession>A0AAE0GPQ8</accession>
<proteinExistence type="predicted"/>
<evidence type="ECO:0000313" key="3">
    <source>
        <dbReference type="EMBL" id="KAK3282115.1"/>
    </source>
</evidence>
<sequence>MESFVTFLLISSVVLVIGDDAVESSVVVLTDDTFEHQTQASTGQTTGVWFVEFYAPWCGHCKKLTPVWEELAYELKDQVIVAKVDGTEAFNTMARFRKYGLIKGFPTLLLFRDRKVYKYSGKRTLEALIEFATSGYKSDEALKVPGELGMVDKVLGLFKK</sequence>
<dbReference type="PRINTS" id="PR00421">
    <property type="entry name" value="THIOREDOXIN"/>
</dbReference>
<dbReference type="CDD" id="cd02961">
    <property type="entry name" value="PDI_a_family"/>
    <property type="match status" value="1"/>
</dbReference>
<dbReference type="Gene3D" id="3.40.30.10">
    <property type="entry name" value="Glutaredoxin"/>
    <property type="match status" value="1"/>
</dbReference>
<dbReference type="PROSITE" id="PS51352">
    <property type="entry name" value="THIOREDOXIN_2"/>
    <property type="match status" value="1"/>
</dbReference>
<keyword evidence="4" id="KW-1185">Reference proteome</keyword>
<feature type="signal peptide" evidence="1">
    <location>
        <begin position="1"/>
        <end position="18"/>
    </location>
</feature>
<dbReference type="Proteomes" id="UP001190700">
    <property type="component" value="Unassembled WGS sequence"/>
</dbReference>
<feature type="chain" id="PRO_5042113331" description="Thioredoxin domain-containing protein" evidence="1">
    <location>
        <begin position="19"/>
        <end position="160"/>
    </location>
</feature>
<dbReference type="InterPro" id="IPR013766">
    <property type="entry name" value="Thioredoxin_domain"/>
</dbReference>
<dbReference type="AlphaFoldDB" id="A0AAE0GPQ8"/>
<name>A0AAE0GPQ8_9CHLO</name>
<reference evidence="3 4" key="1">
    <citation type="journal article" date="2015" name="Genome Biol. Evol.">
        <title>Comparative Genomics of a Bacterivorous Green Alga Reveals Evolutionary Causalities and Consequences of Phago-Mixotrophic Mode of Nutrition.</title>
        <authorList>
            <person name="Burns J.A."/>
            <person name="Paasch A."/>
            <person name="Narechania A."/>
            <person name="Kim E."/>
        </authorList>
    </citation>
    <scope>NUCLEOTIDE SEQUENCE [LARGE SCALE GENOMIC DNA]</scope>
    <source>
        <strain evidence="3 4">PLY_AMNH</strain>
    </source>
</reference>
<dbReference type="GO" id="GO:0005788">
    <property type="term" value="C:endoplasmic reticulum lumen"/>
    <property type="evidence" value="ECO:0007669"/>
    <property type="project" value="TreeGrafter"/>
</dbReference>
<dbReference type="GO" id="GO:0034976">
    <property type="term" value="P:response to endoplasmic reticulum stress"/>
    <property type="evidence" value="ECO:0007669"/>
    <property type="project" value="TreeGrafter"/>
</dbReference>
<dbReference type="EMBL" id="LGRX02003534">
    <property type="protein sequence ID" value="KAK3282115.1"/>
    <property type="molecule type" value="Genomic_DNA"/>
</dbReference>
<dbReference type="PANTHER" id="PTHR45815">
    <property type="entry name" value="PROTEIN DISULFIDE-ISOMERASE A6"/>
    <property type="match status" value="1"/>
</dbReference>
<dbReference type="GO" id="GO:0015035">
    <property type="term" value="F:protein-disulfide reductase activity"/>
    <property type="evidence" value="ECO:0007669"/>
    <property type="project" value="TreeGrafter"/>
</dbReference>
<dbReference type="InterPro" id="IPR017937">
    <property type="entry name" value="Thioredoxin_CS"/>
</dbReference>
<evidence type="ECO:0000259" key="2">
    <source>
        <dbReference type="PROSITE" id="PS51352"/>
    </source>
</evidence>
<feature type="domain" description="Thioredoxin" evidence="2">
    <location>
        <begin position="15"/>
        <end position="137"/>
    </location>
</feature>
<dbReference type="InterPro" id="IPR036249">
    <property type="entry name" value="Thioredoxin-like_sf"/>
</dbReference>
<dbReference type="Pfam" id="PF00085">
    <property type="entry name" value="Thioredoxin"/>
    <property type="match status" value="1"/>
</dbReference>
<gene>
    <name evidence="3" type="ORF">CYMTET_10131</name>
</gene>
<comment type="caution">
    <text evidence="3">The sequence shown here is derived from an EMBL/GenBank/DDBJ whole genome shotgun (WGS) entry which is preliminary data.</text>
</comment>
<dbReference type="PROSITE" id="PS00194">
    <property type="entry name" value="THIOREDOXIN_1"/>
    <property type="match status" value="1"/>
</dbReference>
<dbReference type="PANTHER" id="PTHR45815:SF3">
    <property type="entry name" value="PROTEIN DISULFIDE-ISOMERASE A6"/>
    <property type="match status" value="1"/>
</dbReference>
<evidence type="ECO:0000313" key="4">
    <source>
        <dbReference type="Proteomes" id="UP001190700"/>
    </source>
</evidence>